<sequence>MEQFSFKTQRRKLGQYQQQLGTVIEAEKQAARNQVERIEPC</sequence>
<name>A0AAV5L6D4_9ROSI</name>
<accession>A0AAV5L6D4</accession>
<reference evidence="1 2" key="1">
    <citation type="journal article" date="2021" name="Commun. Biol.">
        <title>The genome of Shorea leprosula (Dipterocarpaceae) highlights the ecological relevance of drought in aseasonal tropical rainforests.</title>
        <authorList>
            <person name="Ng K.K.S."/>
            <person name="Kobayashi M.J."/>
            <person name="Fawcett J.A."/>
            <person name="Hatakeyama M."/>
            <person name="Paape T."/>
            <person name="Ng C.H."/>
            <person name="Ang C.C."/>
            <person name="Tnah L.H."/>
            <person name="Lee C.T."/>
            <person name="Nishiyama T."/>
            <person name="Sese J."/>
            <person name="O'Brien M.J."/>
            <person name="Copetti D."/>
            <person name="Mohd Noor M.I."/>
            <person name="Ong R.C."/>
            <person name="Putra M."/>
            <person name="Sireger I.Z."/>
            <person name="Indrioko S."/>
            <person name="Kosugi Y."/>
            <person name="Izuno A."/>
            <person name="Isagi Y."/>
            <person name="Lee S.L."/>
            <person name="Shimizu K.K."/>
        </authorList>
    </citation>
    <scope>NUCLEOTIDE SEQUENCE [LARGE SCALE GENOMIC DNA]</scope>
    <source>
        <strain evidence="1">214</strain>
    </source>
</reference>
<protein>
    <submittedName>
        <fullName evidence="1">Uncharacterized protein</fullName>
    </submittedName>
</protein>
<keyword evidence="2" id="KW-1185">Reference proteome</keyword>
<gene>
    <name evidence="1" type="ORF">SLEP1_g41211</name>
</gene>
<dbReference type="AlphaFoldDB" id="A0AAV5L6D4"/>
<organism evidence="1 2">
    <name type="scientific">Rubroshorea leprosula</name>
    <dbReference type="NCBI Taxonomy" id="152421"/>
    <lineage>
        <taxon>Eukaryota</taxon>
        <taxon>Viridiplantae</taxon>
        <taxon>Streptophyta</taxon>
        <taxon>Embryophyta</taxon>
        <taxon>Tracheophyta</taxon>
        <taxon>Spermatophyta</taxon>
        <taxon>Magnoliopsida</taxon>
        <taxon>eudicotyledons</taxon>
        <taxon>Gunneridae</taxon>
        <taxon>Pentapetalae</taxon>
        <taxon>rosids</taxon>
        <taxon>malvids</taxon>
        <taxon>Malvales</taxon>
        <taxon>Dipterocarpaceae</taxon>
        <taxon>Rubroshorea</taxon>
    </lineage>
</organism>
<comment type="caution">
    <text evidence="1">The sequence shown here is derived from an EMBL/GenBank/DDBJ whole genome shotgun (WGS) entry which is preliminary data.</text>
</comment>
<dbReference type="EMBL" id="BPVZ01000096">
    <property type="protein sequence ID" value="GKV32617.1"/>
    <property type="molecule type" value="Genomic_DNA"/>
</dbReference>
<proteinExistence type="predicted"/>
<dbReference type="Proteomes" id="UP001054252">
    <property type="component" value="Unassembled WGS sequence"/>
</dbReference>
<evidence type="ECO:0000313" key="1">
    <source>
        <dbReference type="EMBL" id="GKV32617.1"/>
    </source>
</evidence>
<evidence type="ECO:0000313" key="2">
    <source>
        <dbReference type="Proteomes" id="UP001054252"/>
    </source>
</evidence>